<evidence type="ECO:0000313" key="14">
    <source>
        <dbReference type="Proteomes" id="UP000388235"/>
    </source>
</evidence>
<dbReference type="InterPro" id="IPR027417">
    <property type="entry name" value="P-loop_NTPase"/>
</dbReference>
<dbReference type="CDD" id="cd03221">
    <property type="entry name" value="ABCF_EF-3"/>
    <property type="match status" value="2"/>
</dbReference>
<dbReference type="EC" id="3.6.1.-" evidence="11"/>
<sequence>MALITLRDVRLSFGGPLIFDGADFRLQPGEKVGIVGRNGEGKSTLFGLLKGLLKHDSGSVERQQGLRVAALIQEVPQGTAGSIAKVVADGLGDLGQCVNRYHDALDRVNHDLSDAAMNELADAQADMDAKDAWSVENRVERVLSRLRLDGETEFSALSGGMKRRVLLAQALVAEPDVLLLDEPTNHLDIDAVEWLETFLKDFAGTLLLITHDRAFLQAVAGRIVELDRGKFHSYDCNYQTFLERRAARLEVEAEHNAQFDKKLAQEEVWIRQGIKARRTRNEGRVRALQALRKERSARREQQGTVRLALDQGQKSGKQVVEAKGLRFGFPDRLLFDNVNLDVVRGDKIGILGPNGAGKSTLLRILLGQIEPQQGTVEMGTRIEVAYFDQMRGQLDESLSALDNVSGGSDTVTINGRPQHIMGYMQDFLFSPARARAPISALSGGERNRLLLAKLFTKPANLLVMDEPTNDLDAETLELLESLLVEYSGTLFLVSHDRTFINNVVTHCWAFEGGSVNEYIGGYDDWVRQRPDLSVPAPAKGDNKLVVAKATAAKKVVKLSFKEKQALESLPLQIEQAEAAIAGLQTQLADPELYQQGADAIAALQAELATLESALMADYEAWEALEAKRDG</sequence>
<dbReference type="EMBL" id="CP045871">
    <property type="protein sequence ID" value="QGG80273.1"/>
    <property type="molecule type" value="Genomic_DNA"/>
</dbReference>
<keyword evidence="2 11" id="KW-0677">Repeat</keyword>
<dbReference type="InterPro" id="IPR003439">
    <property type="entry name" value="ABC_transporter-like_ATP-bd"/>
</dbReference>
<evidence type="ECO:0000259" key="12">
    <source>
        <dbReference type="PROSITE" id="PS50893"/>
    </source>
</evidence>
<evidence type="ECO:0000256" key="2">
    <source>
        <dbReference type="ARBA" id="ARBA00022737"/>
    </source>
</evidence>
<dbReference type="GO" id="GO:0043022">
    <property type="term" value="F:ribosome binding"/>
    <property type="evidence" value="ECO:0007669"/>
    <property type="project" value="UniProtKB-UniRule"/>
</dbReference>
<dbReference type="Gene3D" id="1.10.287.380">
    <property type="entry name" value="Valyl-tRNA synthetase, C-terminal domain"/>
    <property type="match status" value="1"/>
</dbReference>
<keyword evidence="1 11" id="KW-0963">Cytoplasm</keyword>
<dbReference type="InterPro" id="IPR037118">
    <property type="entry name" value="Val-tRNA_synth_C_sf"/>
</dbReference>
<dbReference type="InterPro" id="IPR032781">
    <property type="entry name" value="ABC_tran_Xtn"/>
</dbReference>
<dbReference type="Pfam" id="PF00005">
    <property type="entry name" value="ABC_tran"/>
    <property type="match status" value="2"/>
</dbReference>
<dbReference type="PANTHER" id="PTHR42855:SF1">
    <property type="entry name" value="ABC TRANSPORTER DOMAIN-CONTAINING PROTEIN"/>
    <property type="match status" value="1"/>
</dbReference>
<dbReference type="KEGG" id="llp:GH975_06665"/>
<keyword evidence="4 11" id="KW-0227">DNA damage</keyword>
<dbReference type="InterPro" id="IPR043686">
    <property type="entry name" value="Uup"/>
</dbReference>
<dbReference type="GO" id="GO:0005737">
    <property type="term" value="C:cytoplasm"/>
    <property type="evidence" value="ECO:0007669"/>
    <property type="project" value="UniProtKB-SubCell"/>
</dbReference>
<comment type="function">
    <text evidence="11">Probably plays a role in ribosome assembly or function. May be involved in resolution of branched DNA intermediates that result from template switching in postreplication gaps. Binds DNA and has ATPase activity.</text>
</comment>
<feature type="domain" description="ABC transporter" evidence="12">
    <location>
        <begin position="4"/>
        <end position="253"/>
    </location>
</feature>
<dbReference type="AlphaFoldDB" id="A0A5Q2QAK1"/>
<evidence type="ECO:0000256" key="10">
    <source>
        <dbReference type="ARBA" id="ARBA00061478"/>
    </source>
</evidence>
<dbReference type="GO" id="GO:0005524">
    <property type="term" value="F:ATP binding"/>
    <property type="evidence" value="ECO:0007669"/>
    <property type="project" value="UniProtKB-UniRule"/>
</dbReference>
<evidence type="ECO:0000313" key="13">
    <source>
        <dbReference type="EMBL" id="QGG80273.1"/>
    </source>
</evidence>
<dbReference type="PANTHER" id="PTHR42855">
    <property type="entry name" value="ABC TRANSPORTER ATP-BINDING SUBUNIT"/>
    <property type="match status" value="1"/>
</dbReference>
<dbReference type="GO" id="GO:0003677">
    <property type="term" value="F:DNA binding"/>
    <property type="evidence" value="ECO:0007669"/>
    <property type="project" value="UniProtKB-UniRule"/>
</dbReference>
<feature type="binding site" evidence="11">
    <location>
        <begin position="36"/>
        <end position="43"/>
    </location>
    <ligand>
        <name>ATP</name>
        <dbReference type="ChEBI" id="CHEBI:30616"/>
        <label>1</label>
    </ligand>
</feature>
<dbReference type="InterPro" id="IPR032524">
    <property type="entry name" value="ABC_tran_C"/>
</dbReference>
<comment type="subcellular location">
    <subcellularLocation>
        <location evidence="11">Cytoplasm</location>
    </subcellularLocation>
    <text evidence="11">Associates with ribosomes.</text>
</comment>
<dbReference type="InterPro" id="IPR003593">
    <property type="entry name" value="AAA+_ATPase"/>
</dbReference>
<dbReference type="PROSITE" id="PS50893">
    <property type="entry name" value="ABC_TRANSPORTER_2"/>
    <property type="match status" value="2"/>
</dbReference>
<evidence type="ECO:0000256" key="8">
    <source>
        <dbReference type="ARBA" id="ARBA00023204"/>
    </source>
</evidence>
<dbReference type="FunFam" id="3.40.50.300:FF:000011">
    <property type="entry name" value="Putative ABC transporter ATP-binding component"/>
    <property type="match status" value="1"/>
</dbReference>
<dbReference type="GO" id="GO:0016887">
    <property type="term" value="F:ATP hydrolysis activity"/>
    <property type="evidence" value="ECO:0007669"/>
    <property type="project" value="UniProtKB-UniRule"/>
</dbReference>
<keyword evidence="8 11" id="KW-0234">DNA repair</keyword>
<keyword evidence="3 11" id="KW-0547">Nucleotide-binding</keyword>
<organism evidence="13 14">
    <name type="scientific">Litorivicinus lipolyticus</name>
    <dbReference type="NCBI Taxonomy" id="418701"/>
    <lineage>
        <taxon>Bacteria</taxon>
        <taxon>Pseudomonadati</taxon>
        <taxon>Pseudomonadota</taxon>
        <taxon>Gammaproteobacteria</taxon>
        <taxon>Oceanospirillales</taxon>
        <taxon>Litorivicinaceae</taxon>
        <taxon>Litorivicinus</taxon>
    </lineage>
</organism>
<evidence type="ECO:0000256" key="4">
    <source>
        <dbReference type="ARBA" id="ARBA00022763"/>
    </source>
</evidence>
<evidence type="ECO:0000256" key="5">
    <source>
        <dbReference type="ARBA" id="ARBA00022801"/>
    </source>
</evidence>
<dbReference type="GO" id="GO:0006281">
    <property type="term" value="P:DNA repair"/>
    <property type="evidence" value="ECO:0007669"/>
    <property type="project" value="UniProtKB-KW"/>
</dbReference>
<keyword evidence="14" id="KW-1185">Reference proteome</keyword>
<feature type="domain" description="ABC transporter" evidence="12">
    <location>
        <begin position="320"/>
        <end position="537"/>
    </location>
</feature>
<dbReference type="OrthoDB" id="6130096at2"/>
<dbReference type="Pfam" id="PF16326">
    <property type="entry name" value="ABC_tran_CTD"/>
    <property type="match status" value="1"/>
</dbReference>
<accession>A0A5Q2QAK1</accession>
<protein>
    <recommendedName>
        <fullName evidence="11">ATP-binding protein Uup</fullName>
        <ecNumber evidence="11">3.6.1.-</ecNumber>
    </recommendedName>
</protein>
<reference evidence="13 14" key="1">
    <citation type="submission" date="2019-11" db="EMBL/GenBank/DDBJ databases">
        <authorList>
            <person name="Khan S.A."/>
            <person name="Jeon C.O."/>
            <person name="Chun B.H."/>
        </authorList>
    </citation>
    <scope>NUCLEOTIDE SEQUENCE [LARGE SCALE GENOMIC DNA]</scope>
    <source>
        <strain evidence="13 14">IMCC 1097</strain>
    </source>
</reference>
<keyword evidence="6 11" id="KW-0067">ATP-binding</keyword>
<dbReference type="Gene3D" id="3.40.50.300">
    <property type="entry name" value="P-loop containing nucleotide triphosphate hydrolases"/>
    <property type="match status" value="2"/>
</dbReference>
<comment type="similarity">
    <text evidence="10 11">Belongs to the ABC transporter superfamily. ABCF family. Uup subfamily.</text>
</comment>
<evidence type="ECO:0000256" key="9">
    <source>
        <dbReference type="ARBA" id="ARBA00049360"/>
    </source>
</evidence>
<evidence type="ECO:0000256" key="3">
    <source>
        <dbReference type="ARBA" id="ARBA00022741"/>
    </source>
</evidence>
<dbReference type="InterPro" id="IPR051309">
    <property type="entry name" value="ABCF_ATPase"/>
</dbReference>
<name>A0A5Q2QAK1_9GAMM</name>
<evidence type="ECO:0000256" key="7">
    <source>
        <dbReference type="ARBA" id="ARBA00023125"/>
    </source>
</evidence>
<keyword evidence="7 11" id="KW-0238">DNA-binding</keyword>
<keyword evidence="5 11" id="KW-0378">Hydrolase</keyword>
<evidence type="ECO:0000256" key="6">
    <source>
        <dbReference type="ARBA" id="ARBA00022840"/>
    </source>
</evidence>
<dbReference type="HAMAP" id="MF_00848">
    <property type="entry name" value="Uup"/>
    <property type="match status" value="1"/>
</dbReference>
<comment type="catalytic activity">
    <reaction evidence="9 11">
        <text>ATP + H2O = ADP + phosphate + H(+)</text>
        <dbReference type="Rhea" id="RHEA:13065"/>
        <dbReference type="ChEBI" id="CHEBI:15377"/>
        <dbReference type="ChEBI" id="CHEBI:15378"/>
        <dbReference type="ChEBI" id="CHEBI:30616"/>
        <dbReference type="ChEBI" id="CHEBI:43474"/>
        <dbReference type="ChEBI" id="CHEBI:456216"/>
    </reaction>
</comment>
<dbReference type="SMART" id="SM00382">
    <property type="entry name" value="AAA"/>
    <property type="match status" value="2"/>
</dbReference>
<proteinExistence type="inferred from homology"/>
<dbReference type="RefSeq" id="WP_153713777.1">
    <property type="nucleotide sequence ID" value="NZ_CP045871.1"/>
</dbReference>
<feature type="binding site" evidence="11">
    <location>
        <begin position="352"/>
        <end position="359"/>
    </location>
    <ligand>
        <name>ATP</name>
        <dbReference type="ChEBI" id="CHEBI:30616"/>
        <label>2</label>
    </ligand>
</feature>
<evidence type="ECO:0000256" key="11">
    <source>
        <dbReference type="HAMAP-Rule" id="MF_00848"/>
    </source>
</evidence>
<dbReference type="SUPFAM" id="SSF52540">
    <property type="entry name" value="P-loop containing nucleoside triphosphate hydrolases"/>
    <property type="match status" value="2"/>
</dbReference>
<dbReference type="Pfam" id="PF12848">
    <property type="entry name" value="ABC_tran_Xtn"/>
    <property type="match status" value="1"/>
</dbReference>
<dbReference type="FunFam" id="3.40.50.300:FF:000309">
    <property type="entry name" value="ABC transporter ATP-binding protein"/>
    <property type="match status" value="1"/>
</dbReference>
<dbReference type="InterPro" id="IPR017871">
    <property type="entry name" value="ABC_transporter-like_CS"/>
</dbReference>
<evidence type="ECO:0000256" key="1">
    <source>
        <dbReference type="ARBA" id="ARBA00022490"/>
    </source>
</evidence>
<dbReference type="PROSITE" id="PS00211">
    <property type="entry name" value="ABC_TRANSPORTER_1"/>
    <property type="match status" value="2"/>
</dbReference>
<dbReference type="Proteomes" id="UP000388235">
    <property type="component" value="Chromosome"/>
</dbReference>
<gene>
    <name evidence="11" type="primary">uup</name>
    <name evidence="13" type="ORF">GH975_06665</name>
</gene>